<feature type="domain" description="ABC transmembrane type-1" evidence="9">
    <location>
        <begin position="34"/>
        <end position="316"/>
    </location>
</feature>
<evidence type="ECO:0000256" key="2">
    <source>
        <dbReference type="ARBA" id="ARBA00022692"/>
    </source>
</evidence>
<sequence>MSKATPEMPDKSATVALYGRLLRDYVSHYKGRLFLAIFFMIVSALTSTATAFVMKPIVDEVFFEKNPEFVIYTTLAVVGIFAARGFATYGQTIVMDWVGTRIVSDIQKGLFKKLVFADLAWFHENASGNLISRFVFDTNYLKTVATQTLVVLTKDSLTAVFLIASLFYYDWKMALVTLIALPPGALAIRQLGKRSRKASNKVLEQTADFSSFLEENFQGIRVVKAYDREKQAVQQGDEVIEDRFKIQFKALRIEASSGPIVETLAGLLIAGVIFYGASNVIEGHTTPGTFFAFITAIMLTYQPIKSVAKLFPRMQTGLAAAHRIFLLLDIDHKVVDKPSAVPLEFHRGDIEFRNVKFSYHEDEIVLRDISLKLESGKRVALVGPSGGGKSTILNLIPRFYDVNEGDILVDGQNVRDVTLASLRQKIALVSQDVFLFDDTIKANIAYGRDDATDAEIIEAAKAAAVHDFVSALPKGYDTLVGSHGVRLSGGQKQRISIARAMLKDAPILLLDEATSALDTESERKIQRALTHLMKGRTSLVIAHRLSTILDADTINVVVDGEIVESGPHDQLLKEEGVYADLYNHQFSFDSGVTSIREIKS</sequence>
<feature type="transmembrane region" description="Helical" evidence="7">
    <location>
        <begin position="149"/>
        <end position="168"/>
    </location>
</feature>
<dbReference type="PROSITE" id="PS50893">
    <property type="entry name" value="ABC_TRANSPORTER_2"/>
    <property type="match status" value="1"/>
</dbReference>
<dbReference type="RefSeq" id="WP_207040946.1">
    <property type="nucleotide sequence ID" value="NZ_JAFLNC010000001.1"/>
</dbReference>
<dbReference type="Proteomes" id="UP000664761">
    <property type="component" value="Unassembled WGS sequence"/>
</dbReference>
<dbReference type="InterPro" id="IPR011527">
    <property type="entry name" value="ABC1_TM_dom"/>
</dbReference>
<accession>A0ABS3F0T2</accession>
<feature type="transmembrane region" description="Helical" evidence="7">
    <location>
        <begin position="33"/>
        <end position="54"/>
    </location>
</feature>
<keyword evidence="4 10" id="KW-0067">ATP-binding</keyword>
<gene>
    <name evidence="10" type="ORF">J0X12_00715</name>
</gene>
<keyword evidence="11" id="KW-1185">Reference proteome</keyword>
<evidence type="ECO:0000256" key="6">
    <source>
        <dbReference type="ARBA" id="ARBA00023136"/>
    </source>
</evidence>
<dbReference type="InterPro" id="IPR017871">
    <property type="entry name" value="ABC_transporter-like_CS"/>
</dbReference>
<keyword evidence="6 7" id="KW-0472">Membrane</keyword>
<dbReference type="InterPro" id="IPR036640">
    <property type="entry name" value="ABC1_TM_sf"/>
</dbReference>
<dbReference type="SUPFAM" id="SSF52540">
    <property type="entry name" value="P-loop containing nucleoside triphosphate hydrolases"/>
    <property type="match status" value="1"/>
</dbReference>
<dbReference type="InterPro" id="IPR003593">
    <property type="entry name" value="AAA+_ATPase"/>
</dbReference>
<feature type="transmembrane region" description="Helical" evidence="7">
    <location>
        <begin position="69"/>
        <end position="87"/>
    </location>
</feature>
<dbReference type="PROSITE" id="PS50929">
    <property type="entry name" value="ABC_TM1F"/>
    <property type="match status" value="1"/>
</dbReference>
<evidence type="ECO:0000259" key="9">
    <source>
        <dbReference type="PROSITE" id="PS50929"/>
    </source>
</evidence>
<name>A0ABS3F0T2_9PROT</name>
<dbReference type="GO" id="GO:0005524">
    <property type="term" value="F:ATP binding"/>
    <property type="evidence" value="ECO:0007669"/>
    <property type="project" value="UniProtKB-KW"/>
</dbReference>
<dbReference type="Gene3D" id="1.20.1560.10">
    <property type="entry name" value="ABC transporter type 1, transmembrane domain"/>
    <property type="match status" value="1"/>
</dbReference>
<organism evidence="10 11">
    <name type="scientific">Sneathiella sedimenti</name>
    <dbReference type="NCBI Taxonomy" id="2816034"/>
    <lineage>
        <taxon>Bacteria</taxon>
        <taxon>Pseudomonadati</taxon>
        <taxon>Pseudomonadota</taxon>
        <taxon>Alphaproteobacteria</taxon>
        <taxon>Sneathiellales</taxon>
        <taxon>Sneathiellaceae</taxon>
        <taxon>Sneathiella</taxon>
    </lineage>
</organism>
<comment type="caution">
    <text evidence="10">The sequence shown here is derived from an EMBL/GenBank/DDBJ whole genome shotgun (WGS) entry which is preliminary data.</text>
</comment>
<protein>
    <submittedName>
        <fullName evidence="10">ATP-binding cassette domain-containing protein</fullName>
    </submittedName>
</protein>
<dbReference type="InterPro" id="IPR027417">
    <property type="entry name" value="P-loop_NTPase"/>
</dbReference>
<evidence type="ECO:0000256" key="3">
    <source>
        <dbReference type="ARBA" id="ARBA00022741"/>
    </source>
</evidence>
<evidence type="ECO:0000259" key="8">
    <source>
        <dbReference type="PROSITE" id="PS50893"/>
    </source>
</evidence>
<reference evidence="10 11" key="1">
    <citation type="submission" date="2021-03" db="EMBL/GenBank/DDBJ databases">
        <title>Sneathiella sp. CAU 1612 isolated from Kang Won-do.</title>
        <authorList>
            <person name="Kim W."/>
        </authorList>
    </citation>
    <scope>NUCLEOTIDE SEQUENCE [LARGE SCALE GENOMIC DNA]</scope>
    <source>
        <strain evidence="10 11">CAU 1612</strain>
    </source>
</reference>
<evidence type="ECO:0000256" key="5">
    <source>
        <dbReference type="ARBA" id="ARBA00022989"/>
    </source>
</evidence>
<dbReference type="PANTHER" id="PTHR43394">
    <property type="entry name" value="ATP-DEPENDENT PERMEASE MDL1, MITOCHONDRIAL"/>
    <property type="match status" value="1"/>
</dbReference>
<feature type="domain" description="ABC transporter" evidence="8">
    <location>
        <begin position="350"/>
        <end position="584"/>
    </location>
</feature>
<evidence type="ECO:0000313" key="10">
    <source>
        <dbReference type="EMBL" id="MBO0332114.1"/>
    </source>
</evidence>
<dbReference type="PANTHER" id="PTHR43394:SF1">
    <property type="entry name" value="ATP-BINDING CASSETTE SUB-FAMILY B MEMBER 10, MITOCHONDRIAL"/>
    <property type="match status" value="1"/>
</dbReference>
<evidence type="ECO:0000256" key="4">
    <source>
        <dbReference type="ARBA" id="ARBA00022840"/>
    </source>
</evidence>
<dbReference type="CDD" id="cd18552">
    <property type="entry name" value="ABC_6TM_MsbA_like"/>
    <property type="match status" value="1"/>
</dbReference>
<dbReference type="SMART" id="SM00382">
    <property type="entry name" value="AAA"/>
    <property type="match status" value="1"/>
</dbReference>
<dbReference type="SUPFAM" id="SSF90123">
    <property type="entry name" value="ABC transporter transmembrane region"/>
    <property type="match status" value="1"/>
</dbReference>
<comment type="subcellular location">
    <subcellularLocation>
        <location evidence="1">Cell membrane</location>
        <topology evidence="1">Multi-pass membrane protein</topology>
    </subcellularLocation>
</comment>
<dbReference type="InterPro" id="IPR003439">
    <property type="entry name" value="ABC_transporter-like_ATP-bd"/>
</dbReference>
<dbReference type="InterPro" id="IPR039421">
    <property type="entry name" value="Type_1_exporter"/>
</dbReference>
<keyword evidence="2 7" id="KW-0812">Transmembrane</keyword>
<dbReference type="Gene3D" id="3.40.50.300">
    <property type="entry name" value="P-loop containing nucleotide triphosphate hydrolases"/>
    <property type="match status" value="1"/>
</dbReference>
<keyword evidence="5 7" id="KW-1133">Transmembrane helix</keyword>
<dbReference type="PROSITE" id="PS00211">
    <property type="entry name" value="ABC_TRANSPORTER_1"/>
    <property type="match status" value="1"/>
</dbReference>
<evidence type="ECO:0000256" key="1">
    <source>
        <dbReference type="ARBA" id="ARBA00004651"/>
    </source>
</evidence>
<keyword evidence="3" id="KW-0547">Nucleotide-binding</keyword>
<dbReference type="Pfam" id="PF00005">
    <property type="entry name" value="ABC_tran"/>
    <property type="match status" value="1"/>
</dbReference>
<evidence type="ECO:0000313" key="11">
    <source>
        <dbReference type="Proteomes" id="UP000664761"/>
    </source>
</evidence>
<evidence type="ECO:0000256" key="7">
    <source>
        <dbReference type="SAM" id="Phobius"/>
    </source>
</evidence>
<dbReference type="Pfam" id="PF00664">
    <property type="entry name" value="ABC_membrane"/>
    <property type="match status" value="1"/>
</dbReference>
<proteinExistence type="predicted"/>
<dbReference type="EMBL" id="JAFLNC010000001">
    <property type="protein sequence ID" value="MBO0332114.1"/>
    <property type="molecule type" value="Genomic_DNA"/>
</dbReference>